<dbReference type="OrthoDB" id="2369050at2759"/>
<dbReference type="EMBL" id="MU154526">
    <property type="protein sequence ID" value="KAF9500808.1"/>
    <property type="molecule type" value="Genomic_DNA"/>
</dbReference>
<proteinExistence type="predicted"/>
<dbReference type="Proteomes" id="UP000807025">
    <property type="component" value="Unassembled WGS sequence"/>
</dbReference>
<protein>
    <submittedName>
        <fullName evidence="1">Uncharacterized protein</fullName>
    </submittedName>
</protein>
<reference evidence="1" key="1">
    <citation type="submission" date="2020-11" db="EMBL/GenBank/DDBJ databases">
        <authorList>
            <consortium name="DOE Joint Genome Institute"/>
            <person name="Ahrendt S."/>
            <person name="Riley R."/>
            <person name="Andreopoulos W."/>
            <person name="Labutti K."/>
            <person name="Pangilinan J."/>
            <person name="Ruiz-Duenas F.J."/>
            <person name="Barrasa J.M."/>
            <person name="Sanchez-Garcia M."/>
            <person name="Camarero S."/>
            <person name="Miyauchi S."/>
            <person name="Serrano A."/>
            <person name="Linde D."/>
            <person name="Babiker R."/>
            <person name="Drula E."/>
            <person name="Ayuso-Fernandez I."/>
            <person name="Pacheco R."/>
            <person name="Padilla G."/>
            <person name="Ferreira P."/>
            <person name="Barriuso J."/>
            <person name="Kellner H."/>
            <person name="Castanera R."/>
            <person name="Alfaro M."/>
            <person name="Ramirez L."/>
            <person name="Pisabarro A.G."/>
            <person name="Kuo A."/>
            <person name="Tritt A."/>
            <person name="Lipzen A."/>
            <person name="He G."/>
            <person name="Yan M."/>
            <person name="Ng V."/>
            <person name="Cullen D."/>
            <person name="Martin F."/>
            <person name="Rosso M.-N."/>
            <person name="Henrissat B."/>
            <person name="Hibbett D."/>
            <person name="Martinez A.T."/>
            <person name="Grigoriev I.V."/>
        </authorList>
    </citation>
    <scope>NUCLEOTIDE SEQUENCE</scope>
    <source>
        <strain evidence="1">ATCC 90797</strain>
    </source>
</reference>
<evidence type="ECO:0000313" key="1">
    <source>
        <dbReference type="EMBL" id="KAF9500808.1"/>
    </source>
</evidence>
<comment type="caution">
    <text evidence="1">The sequence shown here is derived from an EMBL/GenBank/DDBJ whole genome shotgun (WGS) entry which is preliminary data.</text>
</comment>
<organism evidence="1 2">
    <name type="scientific">Pleurotus eryngii</name>
    <name type="common">Boletus of the steppes</name>
    <dbReference type="NCBI Taxonomy" id="5323"/>
    <lineage>
        <taxon>Eukaryota</taxon>
        <taxon>Fungi</taxon>
        <taxon>Dikarya</taxon>
        <taxon>Basidiomycota</taxon>
        <taxon>Agaricomycotina</taxon>
        <taxon>Agaricomycetes</taxon>
        <taxon>Agaricomycetidae</taxon>
        <taxon>Agaricales</taxon>
        <taxon>Pleurotineae</taxon>
        <taxon>Pleurotaceae</taxon>
        <taxon>Pleurotus</taxon>
    </lineage>
</organism>
<keyword evidence="2" id="KW-1185">Reference proteome</keyword>
<dbReference type="AlphaFoldDB" id="A0A9P6A6G8"/>
<sequence length="145" mass="16770">MSHDKLRDPPILSTSCISVAVANSWHFKCEQYFQHRKINESNQVAMVVYNMCDADHQDWLVNCTSNLLKMDFDGYISAFCAQWLPHDWEHTTRRNLLGLSQGSCPFLKFQEEFIAKNGLLMDTVSHMDDAQVMHQLEVAMDKDLT</sequence>
<accession>A0A9P6A6G8</accession>
<gene>
    <name evidence="1" type="ORF">BDN71DRAFT_1381654</name>
</gene>
<name>A0A9P6A6G8_PLEER</name>
<evidence type="ECO:0000313" key="2">
    <source>
        <dbReference type="Proteomes" id="UP000807025"/>
    </source>
</evidence>